<protein>
    <submittedName>
        <fullName evidence="1">Uncharacterized protein</fullName>
    </submittedName>
</protein>
<accession>A0ACB9HQ33</accession>
<dbReference type="EMBL" id="CM042029">
    <property type="protein sequence ID" value="KAI3796947.1"/>
    <property type="molecule type" value="Genomic_DNA"/>
</dbReference>
<comment type="caution">
    <text evidence="1">The sequence shown here is derived from an EMBL/GenBank/DDBJ whole genome shotgun (WGS) entry which is preliminary data.</text>
</comment>
<reference evidence="2" key="1">
    <citation type="journal article" date="2022" name="Mol. Ecol. Resour.">
        <title>The genomes of chicory, endive, great burdock and yacon provide insights into Asteraceae palaeo-polyploidization history and plant inulin production.</title>
        <authorList>
            <person name="Fan W."/>
            <person name="Wang S."/>
            <person name="Wang H."/>
            <person name="Wang A."/>
            <person name="Jiang F."/>
            <person name="Liu H."/>
            <person name="Zhao H."/>
            <person name="Xu D."/>
            <person name="Zhang Y."/>
        </authorList>
    </citation>
    <scope>NUCLEOTIDE SEQUENCE [LARGE SCALE GENOMIC DNA]</scope>
    <source>
        <strain evidence="2">cv. Yunnan</strain>
    </source>
</reference>
<proteinExistence type="predicted"/>
<gene>
    <name evidence="1" type="ORF">L1987_39634</name>
</gene>
<evidence type="ECO:0000313" key="1">
    <source>
        <dbReference type="EMBL" id="KAI3796947.1"/>
    </source>
</evidence>
<name>A0ACB9HQ33_9ASTR</name>
<keyword evidence="2" id="KW-1185">Reference proteome</keyword>
<dbReference type="Proteomes" id="UP001056120">
    <property type="component" value="Linkage Group LG12"/>
</dbReference>
<organism evidence="1 2">
    <name type="scientific">Smallanthus sonchifolius</name>
    <dbReference type="NCBI Taxonomy" id="185202"/>
    <lineage>
        <taxon>Eukaryota</taxon>
        <taxon>Viridiplantae</taxon>
        <taxon>Streptophyta</taxon>
        <taxon>Embryophyta</taxon>
        <taxon>Tracheophyta</taxon>
        <taxon>Spermatophyta</taxon>
        <taxon>Magnoliopsida</taxon>
        <taxon>eudicotyledons</taxon>
        <taxon>Gunneridae</taxon>
        <taxon>Pentapetalae</taxon>
        <taxon>asterids</taxon>
        <taxon>campanulids</taxon>
        <taxon>Asterales</taxon>
        <taxon>Asteraceae</taxon>
        <taxon>Asteroideae</taxon>
        <taxon>Heliantheae alliance</taxon>
        <taxon>Millerieae</taxon>
        <taxon>Smallanthus</taxon>
    </lineage>
</organism>
<evidence type="ECO:0000313" key="2">
    <source>
        <dbReference type="Proteomes" id="UP001056120"/>
    </source>
</evidence>
<reference evidence="1 2" key="2">
    <citation type="journal article" date="2022" name="Mol. Ecol. Resour.">
        <title>The genomes of chicory, endive, great burdock and yacon provide insights into Asteraceae paleo-polyploidization history and plant inulin production.</title>
        <authorList>
            <person name="Fan W."/>
            <person name="Wang S."/>
            <person name="Wang H."/>
            <person name="Wang A."/>
            <person name="Jiang F."/>
            <person name="Liu H."/>
            <person name="Zhao H."/>
            <person name="Xu D."/>
            <person name="Zhang Y."/>
        </authorList>
    </citation>
    <scope>NUCLEOTIDE SEQUENCE [LARGE SCALE GENOMIC DNA]</scope>
    <source>
        <strain evidence="2">cv. Yunnan</strain>
        <tissue evidence="1">Leaves</tissue>
    </source>
</reference>
<sequence length="143" mass="16237">MLMPDSDHFPLTEYMGLMSRLVVNVDDVKLLRKENIIRGELGDDEVAKIFVGMSTSIATLKTKEKSLLQEMIDEVNKVYKSRPRIKAYLFLKKPANWLLVGLKAFGSFVGASWKIVVFMISIVTVLMLTYKAYCDVKGCHKTN</sequence>